<organism evidence="1 2">
    <name type="scientific">Neobacillus niacini</name>
    <dbReference type="NCBI Taxonomy" id="86668"/>
    <lineage>
        <taxon>Bacteria</taxon>
        <taxon>Bacillati</taxon>
        <taxon>Bacillota</taxon>
        <taxon>Bacilli</taxon>
        <taxon>Bacillales</taxon>
        <taxon>Bacillaceae</taxon>
        <taxon>Neobacillus</taxon>
    </lineage>
</organism>
<protein>
    <submittedName>
        <fullName evidence="1">Uncharacterized protein</fullName>
    </submittedName>
</protein>
<sequence>MLFITEKPKFQIWKFGFYLFEYIPYKGEKRNEKEFQEQINQ</sequence>
<comment type="caution">
    <text evidence="1">The sequence shown here is derived from an EMBL/GenBank/DDBJ whole genome shotgun (WGS) entry which is preliminary data.</text>
</comment>
<gene>
    <name evidence="1" type="ORF">F4694_004319</name>
</gene>
<name>A0A852TJV0_9BACI</name>
<accession>A0A852TJV0</accession>
<evidence type="ECO:0000313" key="2">
    <source>
        <dbReference type="Proteomes" id="UP000548423"/>
    </source>
</evidence>
<reference evidence="2" key="1">
    <citation type="submission" date="2020-07" db="EMBL/GenBank/DDBJ databases">
        <authorList>
            <person name="Partida-Martinez L."/>
            <person name="Huntemann M."/>
            <person name="Clum A."/>
            <person name="Wang J."/>
            <person name="Palaniappan K."/>
            <person name="Ritter S."/>
            <person name="Chen I.-M."/>
            <person name="Stamatis D."/>
            <person name="Reddy T."/>
            <person name="O'Malley R."/>
            <person name="Daum C."/>
            <person name="Shapiro N."/>
            <person name="Ivanova N."/>
            <person name="Kyrpides N."/>
            <person name="Woyke T."/>
        </authorList>
    </citation>
    <scope>NUCLEOTIDE SEQUENCE [LARGE SCALE GENOMIC DNA]</scope>
    <source>
        <strain evidence="2">AT2.8</strain>
    </source>
</reference>
<evidence type="ECO:0000313" key="1">
    <source>
        <dbReference type="EMBL" id="NYE07508.1"/>
    </source>
</evidence>
<dbReference type="EMBL" id="JACCBX010000009">
    <property type="protein sequence ID" value="NYE07508.1"/>
    <property type="molecule type" value="Genomic_DNA"/>
</dbReference>
<dbReference type="Proteomes" id="UP000548423">
    <property type="component" value="Unassembled WGS sequence"/>
</dbReference>
<proteinExistence type="predicted"/>
<dbReference type="AlphaFoldDB" id="A0A852TJV0"/>
<reference evidence="2" key="2">
    <citation type="submission" date="2020-08" db="EMBL/GenBank/DDBJ databases">
        <title>The Agave Microbiome: Exploring the role of microbial communities in plant adaptations to desert environments.</title>
        <authorList>
            <person name="Partida-Martinez L.P."/>
        </authorList>
    </citation>
    <scope>NUCLEOTIDE SEQUENCE [LARGE SCALE GENOMIC DNA]</scope>
    <source>
        <strain evidence="2">AT2.8</strain>
    </source>
</reference>